<protein>
    <submittedName>
        <fullName evidence="1">Uncharacterized protein</fullName>
    </submittedName>
</protein>
<dbReference type="InParanoid" id="A0A2P5FKG1"/>
<evidence type="ECO:0000313" key="2">
    <source>
        <dbReference type="Proteomes" id="UP000237000"/>
    </source>
</evidence>
<organism evidence="1 2">
    <name type="scientific">Trema orientale</name>
    <name type="common">Charcoal tree</name>
    <name type="synonym">Celtis orientalis</name>
    <dbReference type="NCBI Taxonomy" id="63057"/>
    <lineage>
        <taxon>Eukaryota</taxon>
        <taxon>Viridiplantae</taxon>
        <taxon>Streptophyta</taxon>
        <taxon>Embryophyta</taxon>
        <taxon>Tracheophyta</taxon>
        <taxon>Spermatophyta</taxon>
        <taxon>Magnoliopsida</taxon>
        <taxon>eudicotyledons</taxon>
        <taxon>Gunneridae</taxon>
        <taxon>Pentapetalae</taxon>
        <taxon>rosids</taxon>
        <taxon>fabids</taxon>
        <taxon>Rosales</taxon>
        <taxon>Cannabaceae</taxon>
        <taxon>Trema</taxon>
    </lineage>
</organism>
<comment type="caution">
    <text evidence="1">The sequence shown here is derived from an EMBL/GenBank/DDBJ whole genome shotgun (WGS) entry which is preliminary data.</text>
</comment>
<name>A0A2P5FKG1_TREOI</name>
<dbReference type="AlphaFoldDB" id="A0A2P5FKG1"/>
<keyword evidence="2" id="KW-1185">Reference proteome</keyword>
<proteinExistence type="predicted"/>
<dbReference type="Proteomes" id="UP000237000">
    <property type="component" value="Unassembled WGS sequence"/>
</dbReference>
<evidence type="ECO:0000313" key="1">
    <source>
        <dbReference type="EMBL" id="PON98271.1"/>
    </source>
</evidence>
<dbReference type="EMBL" id="JXTC01000025">
    <property type="protein sequence ID" value="PON98271.1"/>
    <property type="molecule type" value="Genomic_DNA"/>
</dbReference>
<accession>A0A2P5FKG1</accession>
<reference evidence="2" key="1">
    <citation type="submission" date="2016-06" db="EMBL/GenBank/DDBJ databases">
        <title>Parallel loss of symbiosis genes in relatives of nitrogen-fixing non-legume Parasponia.</title>
        <authorList>
            <person name="Van Velzen R."/>
            <person name="Holmer R."/>
            <person name="Bu F."/>
            <person name="Rutten L."/>
            <person name="Van Zeijl A."/>
            <person name="Liu W."/>
            <person name="Santuari L."/>
            <person name="Cao Q."/>
            <person name="Sharma T."/>
            <person name="Shen D."/>
            <person name="Roswanjaya Y."/>
            <person name="Wardhani T."/>
            <person name="Kalhor M.S."/>
            <person name="Jansen J."/>
            <person name="Van den Hoogen J."/>
            <person name="Gungor B."/>
            <person name="Hartog M."/>
            <person name="Hontelez J."/>
            <person name="Verver J."/>
            <person name="Yang W.-C."/>
            <person name="Schijlen E."/>
            <person name="Repin R."/>
            <person name="Schilthuizen M."/>
            <person name="Schranz E."/>
            <person name="Heidstra R."/>
            <person name="Miyata K."/>
            <person name="Fedorova E."/>
            <person name="Kohlen W."/>
            <person name="Bisseling T."/>
            <person name="Smit S."/>
            <person name="Geurts R."/>
        </authorList>
    </citation>
    <scope>NUCLEOTIDE SEQUENCE [LARGE SCALE GENOMIC DNA]</scope>
    <source>
        <strain evidence="2">cv. RG33-2</strain>
    </source>
</reference>
<dbReference type="OrthoDB" id="10281689at2759"/>
<sequence length="72" mass="8716">MEFRRIFNLGLKKKEGSSVEERHIGHREKTHLITDLDDRLLNSSQQYGLRYRTELWLQNREEILCWYSFSSG</sequence>
<gene>
    <name evidence="1" type="ORF">TorRG33x02_058460</name>
</gene>